<keyword evidence="11" id="KW-1185">Reference proteome</keyword>
<dbReference type="GO" id="GO:0034976">
    <property type="term" value="P:response to endoplasmic reticulum stress"/>
    <property type="evidence" value="ECO:0007669"/>
    <property type="project" value="TreeGrafter"/>
</dbReference>
<dbReference type="InterPro" id="IPR057305">
    <property type="entry name" value="Thioredox_PDIA6_C"/>
</dbReference>
<protein>
    <recommendedName>
        <fullName evidence="3">protein disulfide-isomerase</fullName>
        <ecNumber evidence="3">5.3.4.1</ecNumber>
    </recommendedName>
</protein>
<dbReference type="GO" id="GO:0015035">
    <property type="term" value="F:protein-disulfide reductase activity"/>
    <property type="evidence" value="ECO:0007669"/>
    <property type="project" value="TreeGrafter"/>
</dbReference>
<feature type="domain" description="Thioredoxin" evidence="9">
    <location>
        <begin position="24"/>
        <end position="152"/>
    </location>
</feature>
<dbReference type="PANTHER" id="PTHR45815:SF3">
    <property type="entry name" value="PROTEIN DISULFIDE-ISOMERASE A6"/>
    <property type="match status" value="1"/>
</dbReference>
<dbReference type="Pfam" id="PF24541">
    <property type="entry name" value="Thioredox_PDIA6_C"/>
    <property type="match status" value="1"/>
</dbReference>
<dbReference type="SUPFAM" id="SSF52833">
    <property type="entry name" value="Thioredoxin-like"/>
    <property type="match status" value="3"/>
</dbReference>
<dbReference type="CDD" id="cd03001">
    <property type="entry name" value="PDI_a_P5"/>
    <property type="match status" value="1"/>
</dbReference>
<proteinExistence type="predicted"/>
<reference evidence="10 11" key="1">
    <citation type="submission" date="2019-07" db="EMBL/GenBank/DDBJ databases">
        <authorList>
            <person name="Jastrzebski P J."/>
            <person name="Paukszto L."/>
            <person name="Jastrzebski P J."/>
        </authorList>
    </citation>
    <scope>NUCLEOTIDE SEQUENCE [LARGE SCALE GENOMIC DNA]</scope>
    <source>
        <strain evidence="10 11">WMS-il1</strain>
    </source>
</reference>
<evidence type="ECO:0000256" key="1">
    <source>
        <dbReference type="ARBA" id="ARBA00001182"/>
    </source>
</evidence>
<keyword evidence="8" id="KW-0812">Transmembrane</keyword>
<keyword evidence="6" id="KW-0676">Redox-active center</keyword>
<dbReference type="Gene3D" id="3.40.30.10">
    <property type="entry name" value="Glutaredoxin"/>
    <property type="match status" value="2"/>
</dbReference>
<keyword evidence="5" id="KW-0413">Isomerase</keyword>
<dbReference type="EMBL" id="CABIJS010000701">
    <property type="protein sequence ID" value="VUZ56261.1"/>
    <property type="molecule type" value="Genomic_DNA"/>
</dbReference>
<evidence type="ECO:0000313" key="10">
    <source>
        <dbReference type="EMBL" id="VUZ56261.1"/>
    </source>
</evidence>
<dbReference type="PRINTS" id="PR00421">
    <property type="entry name" value="THIOREDOXIN"/>
</dbReference>
<dbReference type="PANTHER" id="PTHR45815">
    <property type="entry name" value="PROTEIN DISULFIDE-ISOMERASE A6"/>
    <property type="match status" value="1"/>
</dbReference>
<feature type="domain" description="Thioredoxin" evidence="9">
    <location>
        <begin position="203"/>
        <end position="315"/>
    </location>
</feature>
<sequence>MSYYTSSFRNTFLCGVLDMNGYLLFVGTILTCICTTYALYGAEDPVTLLNENNFDEFISQPGVNVVKFYASWCNHCENFAPKFKKTASVFQGFVHFGVVDNEAHGDVGSRFNVEGYPTILIYRSDKSIKSPVKYSGPRTVEALAEFLMNQVHEVVASAASKEDVKIDFGSKANCSCGTTCGGSSSHSSSQQKSSDNRQQQQQQQQGSQGAEITLTDANFDSLVLQSDDDWLIAFIAPWCGHCQNLKPEWKRAAEQLRGKVKVGTVDATVHTGLAQRYQIRGFPTIKYFRSGKVEDYDRGRSAEDIVTYGLEKHALNKPPPEVKEITSNAILHEACDGKQLCVIGFLPHLLDCQSKCRKSYLDVMKKTAEKHKLNDWGWLWSGARTHKTLEEALNIGGFGYPALVTVNLRKQKYAVMHGSFSADGIRDFLYELGQGRSSSTLSVMTSLPEIEDSKPWDGKDAPVVHEEEIDLSELGIKTEL</sequence>
<evidence type="ECO:0000256" key="2">
    <source>
        <dbReference type="ARBA" id="ARBA00004319"/>
    </source>
</evidence>
<dbReference type="InterPro" id="IPR036249">
    <property type="entry name" value="Thioredoxin-like_sf"/>
</dbReference>
<evidence type="ECO:0000256" key="3">
    <source>
        <dbReference type="ARBA" id="ARBA00012723"/>
    </source>
</evidence>
<comment type="subcellular location">
    <subcellularLocation>
        <location evidence="2">Endoplasmic reticulum lumen</location>
    </subcellularLocation>
</comment>
<dbReference type="Proteomes" id="UP000321570">
    <property type="component" value="Unassembled WGS sequence"/>
</dbReference>
<dbReference type="CDD" id="cd02961">
    <property type="entry name" value="PDI_a_family"/>
    <property type="match status" value="1"/>
</dbReference>
<evidence type="ECO:0000256" key="4">
    <source>
        <dbReference type="ARBA" id="ARBA00023157"/>
    </source>
</evidence>
<organism evidence="10 11">
    <name type="scientific">Hymenolepis diminuta</name>
    <name type="common">Rat tapeworm</name>
    <dbReference type="NCBI Taxonomy" id="6216"/>
    <lineage>
        <taxon>Eukaryota</taxon>
        <taxon>Metazoa</taxon>
        <taxon>Spiralia</taxon>
        <taxon>Lophotrochozoa</taxon>
        <taxon>Platyhelminthes</taxon>
        <taxon>Cestoda</taxon>
        <taxon>Eucestoda</taxon>
        <taxon>Cyclophyllidea</taxon>
        <taxon>Hymenolepididae</taxon>
        <taxon>Hymenolepis</taxon>
    </lineage>
</organism>
<evidence type="ECO:0000256" key="6">
    <source>
        <dbReference type="ARBA" id="ARBA00023284"/>
    </source>
</evidence>
<evidence type="ECO:0000313" key="11">
    <source>
        <dbReference type="Proteomes" id="UP000321570"/>
    </source>
</evidence>
<feature type="transmembrane region" description="Helical" evidence="8">
    <location>
        <begin position="21"/>
        <end position="40"/>
    </location>
</feature>
<dbReference type="EC" id="5.3.4.1" evidence="3"/>
<dbReference type="GO" id="GO:0005788">
    <property type="term" value="C:endoplasmic reticulum lumen"/>
    <property type="evidence" value="ECO:0007669"/>
    <property type="project" value="UniProtKB-SubCell"/>
</dbReference>
<gene>
    <name evidence="10" type="ORF">WMSIL1_LOCUS13980</name>
</gene>
<dbReference type="AlphaFoldDB" id="A0A564Z9R9"/>
<evidence type="ECO:0000256" key="8">
    <source>
        <dbReference type="SAM" id="Phobius"/>
    </source>
</evidence>
<keyword evidence="4" id="KW-1015">Disulfide bond</keyword>
<keyword evidence="8" id="KW-0472">Membrane</keyword>
<comment type="catalytic activity">
    <reaction evidence="1">
        <text>Catalyzes the rearrangement of -S-S- bonds in proteins.</text>
        <dbReference type="EC" id="5.3.4.1"/>
    </reaction>
</comment>
<evidence type="ECO:0000259" key="9">
    <source>
        <dbReference type="PROSITE" id="PS51352"/>
    </source>
</evidence>
<feature type="region of interest" description="Disordered" evidence="7">
    <location>
        <begin position="185"/>
        <end position="209"/>
    </location>
</feature>
<dbReference type="GO" id="GO:0003756">
    <property type="term" value="F:protein disulfide isomerase activity"/>
    <property type="evidence" value="ECO:0007669"/>
    <property type="project" value="UniProtKB-EC"/>
</dbReference>
<dbReference type="PROSITE" id="PS51352">
    <property type="entry name" value="THIOREDOXIN_2"/>
    <property type="match status" value="2"/>
</dbReference>
<evidence type="ECO:0000256" key="7">
    <source>
        <dbReference type="SAM" id="MobiDB-lite"/>
    </source>
</evidence>
<accession>A0A564Z9R9</accession>
<dbReference type="Pfam" id="PF00085">
    <property type="entry name" value="Thioredoxin"/>
    <property type="match status" value="2"/>
</dbReference>
<keyword evidence="8" id="KW-1133">Transmembrane helix</keyword>
<dbReference type="InterPro" id="IPR013766">
    <property type="entry name" value="Thioredoxin_domain"/>
</dbReference>
<name>A0A564Z9R9_HYMDI</name>
<evidence type="ECO:0000256" key="5">
    <source>
        <dbReference type="ARBA" id="ARBA00023235"/>
    </source>
</evidence>